<organism evidence="1 2">
    <name type="scientific">Luminiphilus syltensis NOR5-1B</name>
    <dbReference type="NCBI Taxonomy" id="565045"/>
    <lineage>
        <taxon>Bacteria</taxon>
        <taxon>Pseudomonadati</taxon>
        <taxon>Pseudomonadota</taxon>
        <taxon>Gammaproteobacteria</taxon>
        <taxon>Cellvibrionales</taxon>
        <taxon>Halieaceae</taxon>
        <taxon>Luminiphilus</taxon>
    </lineage>
</organism>
<proteinExistence type="predicted"/>
<dbReference type="AlphaFoldDB" id="B8KR58"/>
<name>B8KR58_9GAMM</name>
<reference evidence="2" key="1">
    <citation type="journal article" date="2013" name="BMC Microbiol.">
        <title>Taxonomy and evolution of bacteriochlorophyll a-containing members of the OM60/NOR5 clade of marine gammaproteobacteria: description of Luminiphilus syltensis gen. nov., sp. nov., reclassification of Haliea rubra as Pseudohaliea rubra gen. nov., comb. nov., and emendation of Chromatocurvus halotolerans.</title>
        <authorList>
            <person name="Spring S."/>
            <person name="Riedel T."/>
            <person name="Sproer C."/>
            <person name="Yan S."/>
            <person name="Harder J."/>
            <person name="Fuchs B.M."/>
        </authorList>
    </citation>
    <scope>NUCLEOTIDE SEQUENCE [LARGE SCALE GENOMIC DNA]</scope>
    <source>
        <strain evidence="2">NOR51-B</strain>
    </source>
</reference>
<evidence type="ECO:0000313" key="1">
    <source>
        <dbReference type="EMBL" id="EED36861.1"/>
    </source>
</evidence>
<keyword evidence="2" id="KW-1185">Reference proteome</keyword>
<dbReference type="EMBL" id="DS999411">
    <property type="protein sequence ID" value="EED36861.1"/>
    <property type="molecule type" value="Genomic_DNA"/>
</dbReference>
<dbReference type="Proteomes" id="UP000004699">
    <property type="component" value="Unassembled WGS sequence"/>
</dbReference>
<protein>
    <submittedName>
        <fullName evidence="1">Uncharacterized protein</fullName>
    </submittedName>
</protein>
<sequence>MASPHRVYQVATNQLDMAPPPAVDILVVAP</sequence>
<dbReference type="STRING" id="565045.NOR51B_2814"/>
<dbReference type="HOGENOM" id="CLU_3404242_0_0_6"/>
<gene>
    <name evidence="1" type="ORF">NOR51B_2814</name>
</gene>
<evidence type="ECO:0000313" key="2">
    <source>
        <dbReference type="Proteomes" id="UP000004699"/>
    </source>
</evidence>
<accession>B8KR58</accession>